<dbReference type="PANTHER" id="PTHR31398">
    <property type="entry name" value="MEIOTIC NUCLEAR DIVISION PROTEIN 1 HOMOLOG"/>
    <property type="match status" value="1"/>
</dbReference>
<dbReference type="GO" id="GO:0007131">
    <property type="term" value="P:reciprocal meiotic recombination"/>
    <property type="evidence" value="ECO:0007669"/>
    <property type="project" value="TreeGrafter"/>
</dbReference>
<organism evidence="1 2">
    <name type="scientific">Stylonychia lemnae</name>
    <name type="common">Ciliate</name>
    <dbReference type="NCBI Taxonomy" id="5949"/>
    <lineage>
        <taxon>Eukaryota</taxon>
        <taxon>Sar</taxon>
        <taxon>Alveolata</taxon>
        <taxon>Ciliophora</taxon>
        <taxon>Intramacronucleata</taxon>
        <taxon>Spirotrichea</taxon>
        <taxon>Stichotrichia</taxon>
        <taxon>Sporadotrichida</taxon>
        <taxon>Oxytrichidae</taxon>
        <taxon>Stylonychinae</taxon>
        <taxon>Stylonychia</taxon>
    </lineage>
</organism>
<gene>
    <name evidence="1" type="primary">Contig6385.g6836</name>
    <name evidence="1" type="ORF">STYLEM_10900</name>
</gene>
<evidence type="ECO:0000313" key="2">
    <source>
        <dbReference type="Proteomes" id="UP000039865"/>
    </source>
</evidence>
<keyword evidence="2" id="KW-1185">Reference proteome</keyword>
<accession>A0A078AJ11</accession>
<evidence type="ECO:0000313" key="1">
    <source>
        <dbReference type="EMBL" id="CDW81876.1"/>
    </source>
</evidence>
<dbReference type="EMBL" id="CCKQ01010363">
    <property type="protein sequence ID" value="CDW81876.1"/>
    <property type="molecule type" value="Genomic_DNA"/>
</dbReference>
<dbReference type="Proteomes" id="UP000039865">
    <property type="component" value="Unassembled WGS sequence"/>
</dbReference>
<proteinExistence type="predicted"/>
<dbReference type="InParanoid" id="A0A078AJ11"/>
<reference evidence="1 2" key="1">
    <citation type="submission" date="2014-06" db="EMBL/GenBank/DDBJ databases">
        <authorList>
            <person name="Swart Estienne"/>
        </authorList>
    </citation>
    <scope>NUCLEOTIDE SEQUENCE [LARGE SCALE GENOMIC DNA]</scope>
    <source>
        <strain evidence="1 2">130c</strain>
    </source>
</reference>
<dbReference type="AlphaFoldDB" id="A0A078AJ11"/>
<sequence>MDVFGIPVSLTYKNEPRIKSVTGGFATIIMRCGVLAYLLYRCADVFARKTAIQSSSHILDLSNENLAYKLTQDEFDLAFKVEYTLLDSEPEVQENIEEYAYIQLSQNIYTWVTQNGRSVQLKQRHRIETEICKYGRLGLKEDGIDYLNIVKTYQCPKKVDFQLQGSYSARIVQQVQIGVFPCNQTYLDITTNKTKKCKPKAEQVRVGANLRLFVVVQNSFFDQEAFDSSIIRASLKPYFLSPSFNKSHSYLFLLSKNQVKLQDSMFYGDTQEKQFIDTRLDYLNMLCKVLEGL</sequence>
<dbReference type="GO" id="GO:0005634">
    <property type="term" value="C:nucleus"/>
    <property type="evidence" value="ECO:0007669"/>
    <property type="project" value="TreeGrafter"/>
</dbReference>
<dbReference type="OrthoDB" id="288398at2759"/>
<dbReference type="PANTHER" id="PTHR31398:SF0">
    <property type="entry name" value="MEIOTIC NUCLEAR DIVISION PROTEIN 1 HOMOLOG"/>
    <property type="match status" value="1"/>
</dbReference>
<name>A0A078AJ11_STYLE</name>
<protein>
    <submittedName>
        <fullName evidence="1">Uncharacterized protein</fullName>
    </submittedName>
</protein>
<dbReference type="OMA" id="ETEICKY"/>